<accession>A0A858RER8</accession>
<evidence type="ECO:0000313" key="3">
    <source>
        <dbReference type="Proteomes" id="UP000501812"/>
    </source>
</evidence>
<dbReference type="Proteomes" id="UP000501812">
    <property type="component" value="Chromosome"/>
</dbReference>
<keyword evidence="3" id="KW-1185">Reference proteome</keyword>
<keyword evidence="1" id="KW-0175">Coiled coil</keyword>
<dbReference type="EMBL" id="CP051774">
    <property type="protein sequence ID" value="QJE95327.1"/>
    <property type="molecule type" value="Genomic_DNA"/>
</dbReference>
<sequence>MASRKKATAARARRYTLPEREKILKYVEDVNAQKGRGGQTAAVQKFGVSALTITSWMRKRPSTPLGDYSGSSNGTGGKLAKLAAIHAAIVAKEKEIASLQAQFDKLKASI</sequence>
<proteinExistence type="predicted"/>
<evidence type="ECO:0008006" key="4">
    <source>
        <dbReference type="Google" id="ProtNLM"/>
    </source>
</evidence>
<evidence type="ECO:0000256" key="1">
    <source>
        <dbReference type="SAM" id="Coils"/>
    </source>
</evidence>
<dbReference type="AlphaFoldDB" id="A0A858RER8"/>
<gene>
    <name evidence="2" type="ORF">HHL09_05885</name>
</gene>
<feature type="coiled-coil region" evidence="1">
    <location>
        <begin position="82"/>
        <end position="109"/>
    </location>
</feature>
<evidence type="ECO:0000313" key="2">
    <source>
        <dbReference type="EMBL" id="QJE95327.1"/>
    </source>
</evidence>
<protein>
    <recommendedName>
        <fullName evidence="4">Transposase</fullName>
    </recommendedName>
</protein>
<dbReference type="KEGG" id="luo:HHL09_05885"/>
<dbReference type="RefSeq" id="WP_169453641.1">
    <property type="nucleotide sequence ID" value="NZ_CP051774.1"/>
</dbReference>
<name>A0A858RER8_9BACT</name>
<reference evidence="2 3" key="1">
    <citation type="submission" date="2020-04" db="EMBL/GenBank/DDBJ databases">
        <title>Luteolibacter sp. G-1-1-1 isolated from soil.</title>
        <authorList>
            <person name="Dahal R.H."/>
        </authorList>
    </citation>
    <scope>NUCLEOTIDE SEQUENCE [LARGE SCALE GENOMIC DNA]</scope>
    <source>
        <strain evidence="2 3">G-1-1-1</strain>
    </source>
</reference>
<organism evidence="2 3">
    <name type="scientific">Luteolibacter luteus</name>
    <dbReference type="NCBI Taxonomy" id="2728835"/>
    <lineage>
        <taxon>Bacteria</taxon>
        <taxon>Pseudomonadati</taxon>
        <taxon>Verrucomicrobiota</taxon>
        <taxon>Verrucomicrobiia</taxon>
        <taxon>Verrucomicrobiales</taxon>
        <taxon>Verrucomicrobiaceae</taxon>
        <taxon>Luteolibacter</taxon>
    </lineage>
</organism>